<sequence>MLEYNGGVEVELDGEVAHLNAQGTQITLTVPSAEMLSALFGLYRRLPVSQTLSHAPFIFAGHRLVVRVPHGGSMVITRRQSWIRSWLPYQLSVTGLGWWLRQGPRFFLQLWR</sequence>
<dbReference type="Proteomes" id="UP000031278">
    <property type="component" value="Unassembled WGS sequence"/>
</dbReference>
<dbReference type="RefSeq" id="WP_039457550.1">
    <property type="nucleotide sequence ID" value="NZ_JWLZ01000021.1"/>
</dbReference>
<protein>
    <submittedName>
        <fullName evidence="1">Uncharacterized protein</fullName>
    </submittedName>
</protein>
<accession>A0A0B9G916</accession>
<evidence type="ECO:0000313" key="2">
    <source>
        <dbReference type="Proteomes" id="UP000031278"/>
    </source>
</evidence>
<evidence type="ECO:0000313" key="1">
    <source>
        <dbReference type="EMBL" id="KHT65178.1"/>
    </source>
</evidence>
<comment type="caution">
    <text evidence="1">The sequence shown here is derived from an EMBL/GenBank/DDBJ whole genome shotgun (WGS) entry which is preliminary data.</text>
</comment>
<dbReference type="AlphaFoldDB" id="A0A0B9G916"/>
<name>A0A0B9G916_9GAMM</name>
<gene>
    <name evidence="1" type="ORF">RJ45_02500</name>
</gene>
<dbReference type="EMBL" id="JWLZ01000021">
    <property type="protein sequence ID" value="KHT65178.1"/>
    <property type="molecule type" value="Genomic_DNA"/>
</dbReference>
<organism evidence="1 2">
    <name type="scientific">Photobacterium gaetbulicola</name>
    <dbReference type="NCBI Taxonomy" id="1295392"/>
    <lineage>
        <taxon>Bacteria</taxon>
        <taxon>Pseudomonadati</taxon>
        <taxon>Pseudomonadota</taxon>
        <taxon>Gammaproteobacteria</taxon>
        <taxon>Vibrionales</taxon>
        <taxon>Vibrionaceae</taxon>
        <taxon>Photobacterium</taxon>
    </lineage>
</organism>
<reference evidence="1 2" key="1">
    <citation type="submission" date="2014-12" db="EMBL/GenBank/DDBJ databases">
        <title>Genome sequencing of Photobacterium gaetbulicola AD005a.</title>
        <authorList>
            <person name="Adrian T.G.S."/>
            <person name="Chan K.G."/>
        </authorList>
    </citation>
    <scope>NUCLEOTIDE SEQUENCE [LARGE SCALE GENOMIC DNA]</scope>
    <source>
        <strain evidence="1 2">AD005a</strain>
    </source>
</reference>
<proteinExistence type="predicted"/>